<evidence type="ECO:0000313" key="2">
    <source>
        <dbReference type="Proteomes" id="UP000784294"/>
    </source>
</evidence>
<accession>A0A448WDM9</accession>
<proteinExistence type="predicted"/>
<name>A0A448WDM9_9PLAT</name>
<dbReference type="Proteomes" id="UP000784294">
    <property type="component" value="Unassembled WGS sequence"/>
</dbReference>
<gene>
    <name evidence="1" type="ORF">PXEA_LOCUS2618</name>
</gene>
<comment type="caution">
    <text evidence="1">The sequence shown here is derived from an EMBL/GenBank/DDBJ whole genome shotgun (WGS) entry which is preliminary data.</text>
</comment>
<sequence length="75" mass="7809">IEKLPTSDYVSTSFQNGIVAATTSLISATSAPQAASSLAGPKNESNFLDARPDLALPLQLPPPAVLSLIREEKMG</sequence>
<evidence type="ECO:0000313" key="1">
    <source>
        <dbReference type="EMBL" id="VEL09178.1"/>
    </source>
</evidence>
<dbReference type="EMBL" id="CAAALY010005671">
    <property type="protein sequence ID" value="VEL09178.1"/>
    <property type="molecule type" value="Genomic_DNA"/>
</dbReference>
<protein>
    <submittedName>
        <fullName evidence="1">Uncharacterized protein</fullName>
    </submittedName>
</protein>
<dbReference type="AlphaFoldDB" id="A0A448WDM9"/>
<organism evidence="1 2">
    <name type="scientific">Protopolystoma xenopodis</name>
    <dbReference type="NCBI Taxonomy" id="117903"/>
    <lineage>
        <taxon>Eukaryota</taxon>
        <taxon>Metazoa</taxon>
        <taxon>Spiralia</taxon>
        <taxon>Lophotrochozoa</taxon>
        <taxon>Platyhelminthes</taxon>
        <taxon>Monogenea</taxon>
        <taxon>Polyopisthocotylea</taxon>
        <taxon>Polystomatidea</taxon>
        <taxon>Polystomatidae</taxon>
        <taxon>Protopolystoma</taxon>
    </lineage>
</organism>
<keyword evidence="2" id="KW-1185">Reference proteome</keyword>
<feature type="non-terminal residue" evidence="1">
    <location>
        <position position="1"/>
    </location>
</feature>
<reference evidence="1" key="1">
    <citation type="submission" date="2018-11" db="EMBL/GenBank/DDBJ databases">
        <authorList>
            <consortium name="Pathogen Informatics"/>
        </authorList>
    </citation>
    <scope>NUCLEOTIDE SEQUENCE</scope>
</reference>